<protein>
    <submittedName>
        <fullName evidence="1">Negative regulator of sporulation Mds3p</fullName>
    </submittedName>
</protein>
<reference evidence="1" key="1">
    <citation type="submission" date="2022-06" db="EMBL/GenBank/DDBJ databases">
        <authorList>
            <person name="Legras J.-L."/>
            <person name="Devillers H."/>
            <person name="Grondin C."/>
        </authorList>
    </citation>
    <scope>NUCLEOTIDE SEQUENCE</scope>
    <source>
        <strain evidence="1">CLIB 1444</strain>
    </source>
</reference>
<dbReference type="Proteomes" id="UP001152531">
    <property type="component" value="Unassembled WGS sequence"/>
</dbReference>
<dbReference type="EMBL" id="CALSDN010000004">
    <property type="protein sequence ID" value="CAH6720923.1"/>
    <property type="molecule type" value="Genomic_DNA"/>
</dbReference>
<keyword evidence="2" id="KW-1185">Reference proteome</keyword>
<evidence type="ECO:0000313" key="2">
    <source>
        <dbReference type="Proteomes" id="UP001152531"/>
    </source>
</evidence>
<name>A0ACA9Y8A0_9ASCO</name>
<proteinExistence type="predicted"/>
<evidence type="ECO:0000313" key="1">
    <source>
        <dbReference type="EMBL" id="CAH6720923.1"/>
    </source>
</evidence>
<sequence length="1547" mass="173638">MSSALPIPSRCHSLQLPPVEKDDRLNLNVRTGSASTLHNSFIFAFGGLTIGLDIAKITISDILYTFSSTLANSSKSKNMFRYLSNEMFYLSLIEKVWSRVQLGPKDPKPSPRIFHEILAFNNCIYLYGGLVINPKYKLTDESKMSSVPQDLLVPMNDFWEFNLETNKWTCYYDGNDEDFTPRPSFCNKMTSINSLSFVGKADHFGVLIGGGKDINSNPIYTNLVFDLVDKKFIPEYFSLNINSPKESTSDLNNFANTDDDYNLNIDYSNSVIINFNNQFTHYNHQSFANEDNLIKSPDLNDQGKSNESLLIYSPVKDSSKISNPLLSFKISKSLKSGKILPVHRKFDDITSKTNQIIPFNLRYPLGGLFGQNLILTGFLENDYDISIFVFNKPTGKWSRLNVFCNHDYGSHRFWGGFAWQSHHKVVLIGNSVTSRTTSAVRYFNCIITVSLPVTNILASSELAGGGHYHDSEGNRIYFDDFNKSTTDDSTDSMKSSSDDAEKIVEKSIDRPLTPPDSSRRPSYSSKGSRGSVSTSKSPRAISFSEYVHYAAPTNNFTTINSIFPPAAITLGRNFLDRFGDLTADFEIISVNGDRIPVSLMVLIERWGNYFIELLARGYVNAVEKFDQSQQSDDQRLRSSQDKSIGSLKASIASSHASSISSSNSHDKKGRLSKNNSAVNTTTLTSVSSPQLKSPNLSSTNISSNFSSPTKDEEKVDKTYHLSMPLSQRRSNDAPQFRLPFQDSSSNNSNVSVEKVDKKEDMSLNLPDKSIDPYSNNLVSHQSRKGSVSSFSSSSSLLASHLQDIPSQLPLPTEPIPPVPTNAQYKSSSRKNSNDLSSPRGSLIHTLTQLRNIPVKSPRSSPFTSPRASISQQGGLGLTNLNKMGNFEMSSCPIPNLKPEKKKEEEQKSTPPEPTDSSSSNEEEFNPFNNILLNFENLENGTFQMESSLIPRKLYVPFTTTTIKAFCEYLYTGQIGNKWLLSPTTLDNLALARHYKVPLLYDLISEVLFGIIGRREIWVIKRANELKTEYFKLLKETNTPHDPDFEFPLDEYQGFIDTVDDGYLDIALLKKILRSNQVNEKKRKEKEAVSKKSSRKSSRMSSRRSSMFEKEDKEDEGNLGENEFEADDFSKGESSMEKTSSNSEDDDNFDNLGIGYLDTPHDLPNIGPRSKSIFDRADIDQPKRKSLDSSRSQNLEIDDETEREGLTLEQLVSPVSPIPSLHTIELIFESVSLVADLKLMLRANNAKQMSKLLIDFEIDIEEQMEQIKSRYDETQRMINLRERSNSTMSFNQRIPMNRGLSSDNEHTLRPIRSTLSLTESRGNITPTMTPQEQFANSRSSSNLAFDDQTGSPGPTNTSGGSTPMGPNAGGGNQGGGFNPLERQRTNSSIRTGISGLTPFKAVKTDPKLNRGESNKDVDKRITNLIKRDEKLKSKVEKEEKARLHNQLKLGKKKAREQAKEHAKEQAKEHRDLRRTMSELKFDEISINSEGEKKKHGLFHPFGLLKTQKSEIFPKNGDDNKLTRSNSPTSIISKDSKSDTKKSFFSKRK</sequence>
<gene>
    <name evidence="1" type="ORF">CLIB1444_04S10968</name>
</gene>
<comment type="caution">
    <text evidence="1">The sequence shown here is derived from an EMBL/GenBank/DDBJ whole genome shotgun (WGS) entry which is preliminary data.</text>
</comment>
<organism evidence="1 2">
    <name type="scientific">[Candida] jaroonii</name>
    <dbReference type="NCBI Taxonomy" id="467808"/>
    <lineage>
        <taxon>Eukaryota</taxon>
        <taxon>Fungi</taxon>
        <taxon>Dikarya</taxon>
        <taxon>Ascomycota</taxon>
        <taxon>Saccharomycotina</taxon>
        <taxon>Pichiomycetes</taxon>
        <taxon>Debaryomycetaceae</taxon>
        <taxon>Yamadazyma</taxon>
    </lineage>
</organism>
<accession>A0ACA9Y8A0</accession>